<keyword evidence="6" id="KW-0769">Symport</keyword>
<evidence type="ECO:0000256" key="7">
    <source>
        <dbReference type="ARBA" id="ARBA00022989"/>
    </source>
</evidence>
<dbReference type="Proteomes" id="UP001143362">
    <property type="component" value="Unassembled WGS sequence"/>
</dbReference>
<feature type="transmembrane region" description="Helical" evidence="14">
    <location>
        <begin position="130"/>
        <end position="148"/>
    </location>
</feature>
<evidence type="ECO:0000313" key="16">
    <source>
        <dbReference type="Proteomes" id="UP001143362"/>
    </source>
</evidence>
<dbReference type="PANTHER" id="PTHR48086:SF3">
    <property type="entry name" value="SODIUM_PROLINE SYMPORTER"/>
    <property type="match status" value="1"/>
</dbReference>
<dbReference type="CDD" id="cd10322">
    <property type="entry name" value="SLC5sbd"/>
    <property type="match status" value="1"/>
</dbReference>
<dbReference type="EMBL" id="SHNN01000004">
    <property type="protein sequence ID" value="MCX2982670.1"/>
    <property type="molecule type" value="Genomic_DNA"/>
</dbReference>
<keyword evidence="9" id="KW-0406">Ion transport</keyword>
<dbReference type="InterPro" id="IPR038377">
    <property type="entry name" value="Na/Glc_symporter_sf"/>
</dbReference>
<evidence type="ECO:0000256" key="14">
    <source>
        <dbReference type="SAM" id="Phobius"/>
    </source>
</evidence>
<organism evidence="15 16">
    <name type="scientific">Candidatus Litorirhabdus singularis</name>
    <dbReference type="NCBI Taxonomy" id="2518993"/>
    <lineage>
        <taxon>Bacteria</taxon>
        <taxon>Pseudomonadati</taxon>
        <taxon>Pseudomonadota</taxon>
        <taxon>Gammaproteobacteria</taxon>
        <taxon>Cellvibrionales</taxon>
        <taxon>Halieaceae</taxon>
        <taxon>Candidatus Litorirhabdus</taxon>
    </lineage>
</organism>
<evidence type="ECO:0000256" key="13">
    <source>
        <dbReference type="RuleBase" id="RU362091"/>
    </source>
</evidence>
<reference evidence="15" key="1">
    <citation type="submission" date="2019-02" db="EMBL/GenBank/DDBJ databases">
        <authorList>
            <person name="Li S.-H."/>
        </authorList>
    </citation>
    <scope>NUCLEOTIDE SEQUENCE</scope>
    <source>
        <strain evidence="15">IMCC14734</strain>
    </source>
</reference>
<evidence type="ECO:0000256" key="12">
    <source>
        <dbReference type="ARBA" id="ARBA00033708"/>
    </source>
</evidence>
<evidence type="ECO:0000256" key="9">
    <source>
        <dbReference type="ARBA" id="ARBA00023065"/>
    </source>
</evidence>
<feature type="transmembrane region" description="Helical" evidence="14">
    <location>
        <begin position="44"/>
        <end position="62"/>
    </location>
</feature>
<keyword evidence="8" id="KW-0915">Sodium</keyword>
<evidence type="ECO:0000256" key="5">
    <source>
        <dbReference type="ARBA" id="ARBA00022692"/>
    </source>
</evidence>
<evidence type="ECO:0000256" key="8">
    <source>
        <dbReference type="ARBA" id="ARBA00023053"/>
    </source>
</evidence>
<evidence type="ECO:0000313" key="15">
    <source>
        <dbReference type="EMBL" id="MCX2982670.1"/>
    </source>
</evidence>
<keyword evidence="3" id="KW-0813">Transport</keyword>
<name>A0ABT3TLP9_9GAMM</name>
<comment type="subcellular location">
    <subcellularLocation>
        <location evidence="1">Cell membrane</location>
        <topology evidence="1">Multi-pass membrane protein</topology>
    </subcellularLocation>
</comment>
<protein>
    <submittedName>
        <fullName evidence="15">Sodium:solute symporter family protein</fullName>
    </submittedName>
</protein>
<comment type="catalytic activity">
    <reaction evidence="12">
        <text>L-proline(in) + Na(+)(in) = L-proline(out) + Na(+)(out)</text>
        <dbReference type="Rhea" id="RHEA:28967"/>
        <dbReference type="ChEBI" id="CHEBI:29101"/>
        <dbReference type="ChEBI" id="CHEBI:60039"/>
    </reaction>
</comment>
<dbReference type="InterPro" id="IPR050277">
    <property type="entry name" value="Sodium:Solute_Symporter"/>
</dbReference>
<dbReference type="PANTHER" id="PTHR48086">
    <property type="entry name" value="SODIUM/PROLINE SYMPORTER-RELATED"/>
    <property type="match status" value="1"/>
</dbReference>
<sequence length="478" mass="52025">MQTMSDDVVLDGVGLALVFGYLASLLLIGWLANRARGAAGARDFYLAGSSLGLVSLFFTLYATQYSGNTLLAAPGKAYRTGFDGLAIMLAVMGVVLVYATFATRLNRLAQQHGFITVADFVQWRFHNPRLALLLNLVLIVTLCTFALGNFKAIGLLLESVSGGMIGFATAVLVLALIMGVYESLGGMRGVVWTDVLQGLLLLLGCLIIFYSVHATSGAQSVTHWPGAMAELQRYARNDLQPIHFLSLVVLIAVGAAVYPQALQRIYAARDASVLKRSYRLMFFMPLLTTLPMILVGMSVAEWLPALPEQDSERVIILAIQKVIGSWPAMSWLLILCLAAALAAIMSTIDSALLTLGSILTQDVLQRDEDGVHSLRRSRLTSWCLTLLLALLAIVLPQTIWALMVFKFELLIQVAPAIILGVRWRQLRGSAVLAGLVIGLCCAVGFKLWGTEPWGIHSGVWGLLANLLVLVLWQRWSRD</sequence>
<keyword evidence="11" id="KW-0739">Sodium transport</keyword>
<evidence type="ECO:0000256" key="4">
    <source>
        <dbReference type="ARBA" id="ARBA00022475"/>
    </source>
</evidence>
<feature type="transmembrane region" description="Helical" evidence="14">
    <location>
        <begin position="160"/>
        <end position="181"/>
    </location>
</feature>
<dbReference type="RefSeq" id="WP_279246702.1">
    <property type="nucleotide sequence ID" value="NZ_SHNN01000004.1"/>
</dbReference>
<dbReference type="InterPro" id="IPR001734">
    <property type="entry name" value="Na/solute_symporter"/>
</dbReference>
<keyword evidence="7 14" id="KW-1133">Transmembrane helix</keyword>
<keyword evidence="10 14" id="KW-0472">Membrane</keyword>
<evidence type="ECO:0000256" key="11">
    <source>
        <dbReference type="ARBA" id="ARBA00023201"/>
    </source>
</evidence>
<comment type="caution">
    <text evidence="15">The sequence shown here is derived from an EMBL/GenBank/DDBJ whole genome shotgun (WGS) entry which is preliminary data.</text>
</comment>
<accession>A0ABT3TLP9</accession>
<dbReference type="Gene3D" id="1.20.1730.10">
    <property type="entry name" value="Sodium/glucose cotransporter"/>
    <property type="match status" value="1"/>
</dbReference>
<evidence type="ECO:0000256" key="10">
    <source>
        <dbReference type="ARBA" id="ARBA00023136"/>
    </source>
</evidence>
<feature type="transmembrane region" description="Helical" evidence="14">
    <location>
        <begin position="379"/>
        <end position="399"/>
    </location>
</feature>
<feature type="transmembrane region" description="Helical" evidence="14">
    <location>
        <begin position="331"/>
        <end position="359"/>
    </location>
</feature>
<evidence type="ECO:0000256" key="6">
    <source>
        <dbReference type="ARBA" id="ARBA00022847"/>
    </source>
</evidence>
<feature type="transmembrane region" description="Helical" evidence="14">
    <location>
        <begin position="405"/>
        <end position="423"/>
    </location>
</feature>
<evidence type="ECO:0000256" key="3">
    <source>
        <dbReference type="ARBA" id="ARBA00022448"/>
    </source>
</evidence>
<feature type="transmembrane region" description="Helical" evidence="14">
    <location>
        <begin position="454"/>
        <end position="472"/>
    </location>
</feature>
<comment type="similarity">
    <text evidence="2 13">Belongs to the sodium:solute symporter (SSF) (TC 2.A.21) family.</text>
</comment>
<feature type="transmembrane region" description="Helical" evidence="14">
    <location>
        <begin position="190"/>
        <end position="212"/>
    </location>
</feature>
<feature type="transmembrane region" description="Helical" evidence="14">
    <location>
        <begin position="280"/>
        <end position="300"/>
    </location>
</feature>
<feature type="transmembrane region" description="Helical" evidence="14">
    <location>
        <begin position="82"/>
        <end position="101"/>
    </location>
</feature>
<feature type="transmembrane region" description="Helical" evidence="14">
    <location>
        <begin position="12"/>
        <end position="32"/>
    </location>
</feature>
<keyword evidence="5 14" id="KW-0812">Transmembrane</keyword>
<keyword evidence="4" id="KW-1003">Cell membrane</keyword>
<keyword evidence="16" id="KW-1185">Reference proteome</keyword>
<dbReference type="Pfam" id="PF00474">
    <property type="entry name" value="SSF"/>
    <property type="match status" value="1"/>
</dbReference>
<evidence type="ECO:0000256" key="2">
    <source>
        <dbReference type="ARBA" id="ARBA00006434"/>
    </source>
</evidence>
<feature type="transmembrane region" description="Helical" evidence="14">
    <location>
        <begin position="242"/>
        <end position="259"/>
    </location>
</feature>
<dbReference type="PROSITE" id="PS50283">
    <property type="entry name" value="NA_SOLUT_SYMP_3"/>
    <property type="match status" value="1"/>
</dbReference>
<feature type="transmembrane region" description="Helical" evidence="14">
    <location>
        <begin position="430"/>
        <end position="448"/>
    </location>
</feature>
<evidence type="ECO:0000256" key="1">
    <source>
        <dbReference type="ARBA" id="ARBA00004651"/>
    </source>
</evidence>
<gene>
    <name evidence="15" type="ORF">EYC98_17550</name>
</gene>
<proteinExistence type="inferred from homology"/>